<dbReference type="EMBL" id="PEDP01002459">
    <property type="protein sequence ID" value="POS82647.1"/>
    <property type="molecule type" value="Genomic_DNA"/>
</dbReference>
<evidence type="ECO:0000313" key="2">
    <source>
        <dbReference type="Proteomes" id="UP000237438"/>
    </source>
</evidence>
<proteinExistence type="predicted"/>
<protein>
    <recommendedName>
        <fullName evidence="3">Helitron helicase-like domain-containing protein</fullName>
    </recommendedName>
</protein>
<evidence type="ECO:0000313" key="1">
    <source>
        <dbReference type="EMBL" id="POS82647.1"/>
    </source>
</evidence>
<keyword evidence="2" id="KW-1185">Reference proteome</keyword>
<gene>
    <name evidence="1" type="ORF">EPUL_004006</name>
</gene>
<organism evidence="1 2">
    <name type="scientific">Erysiphe pulchra</name>
    <dbReference type="NCBI Taxonomy" id="225359"/>
    <lineage>
        <taxon>Eukaryota</taxon>
        <taxon>Fungi</taxon>
        <taxon>Dikarya</taxon>
        <taxon>Ascomycota</taxon>
        <taxon>Pezizomycotina</taxon>
        <taxon>Leotiomycetes</taxon>
        <taxon>Erysiphales</taxon>
        <taxon>Erysiphaceae</taxon>
        <taxon>Erysiphe</taxon>
    </lineage>
</organism>
<reference evidence="1 2" key="1">
    <citation type="submission" date="2017-10" db="EMBL/GenBank/DDBJ databases">
        <title>Development of genomic resources for the powdery mildew, Erysiphe pulchra.</title>
        <authorList>
            <person name="Wadl P.A."/>
            <person name="Mack B.M."/>
            <person name="Moore G."/>
            <person name="Beltz S.B."/>
        </authorList>
    </citation>
    <scope>NUCLEOTIDE SEQUENCE [LARGE SCALE GENOMIC DNA]</scope>
    <source>
        <strain evidence="1">Cflorida</strain>
    </source>
</reference>
<dbReference type="PANTHER" id="PTHR45786:SF74">
    <property type="entry name" value="ATP-DEPENDENT DNA HELICASE"/>
    <property type="match status" value="1"/>
</dbReference>
<dbReference type="OrthoDB" id="5366038at2759"/>
<accession>A0A2S4PKW1</accession>
<comment type="caution">
    <text evidence="1">The sequence shown here is derived from an EMBL/GenBank/DDBJ whole genome shotgun (WGS) entry which is preliminary data.</text>
</comment>
<dbReference type="AlphaFoldDB" id="A0A2S4PKW1"/>
<dbReference type="PANTHER" id="PTHR45786">
    <property type="entry name" value="DNA BINDING PROTEIN-LIKE"/>
    <property type="match status" value="1"/>
</dbReference>
<sequence>MSRGWRKTGGIRGGKYIGEGFVRVECLVESLEVEEIAPIPNVPQPAVRPRRNRYELCLIILLPNPPLDKGTHYTLNLIIKHPKNSLKMSSDTSNFVCTSCFLNLPSSSFVRGRKTNTFFKNCITCRTRKNARRQNLRRQRYAVPPALAEETVEPINVSGSHGNDDIANNVDPQIIDLDMETNTDLTFCNVCKQNRATSLFNGPIHGKIYQSCSICRLQVHNRQHPLNIQAPITLEPNIDINRSMMYCSMCKKNCPSDLFINDTPNSPFSTCSNCRSLQHSRRFPSIFSTRPLKLNTMFPLSQEQDIYDASDDENNDLDAQVMSPDNQEVVGDEALANDEPVIILSHTDSREYAAHMRVREALPDNHDDIFNNLPDNNLEQDSIDPFETDYTNLNNQINMTTINNEPERIEPEVETTTAPLRLPQWLAPLPTHRTVPAAYISRYTRNLPTHNLGRCTSVCPSCHALHWPQERVHSSSVARPQFQICCKDGQVVLNEMPEPPAYLRWLWTSEDRDAKEFRKNSRQYNRAFAFTSFKYTADRRLADRGIHGGLRSFSIHGQIYHQTGAAMREGAVPRYAQLYFVGSERAVEARTEGNNLNPDIVRSLTELIEQNNPFIEYYHTALRSLQESEQQGSLRVVLNPEFRLIIKEHTDRRRYNLPTTNEVAVAIPDGLIGTQETSSYLRGTVMVPYHRGLSTFHVIILPTYRCTTSSSILLAIQDFTGQFQSKIRECEKLFQQICCDMYACVDDNILNWHRINQSTVRSDLYSGVMDALQSDRADQIGDPVILALKIVGVDLTTPVFAHGQ</sequence>
<name>A0A2S4PKW1_9PEZI</name>
<dbReference type="Proteomes" id="UP000237438">
    <property type="component" value="Unassembled WGS sequence"/>
</dbReference>
<feature type="non-terminal residue" evidence="1">
    <location>
        <position position="804"/>
    </location>
</feature>
<evidence type="ECO:0008006" key="3">
    <source>
        <dbReference type="Google" id="ProtNLM"/>
    </source>
</evidence>